<reference evidence="2" key="2">
    <citation type="submission" date="2025-05" db="UniProtKB">
        <authorList>
            <consortium name="EnsemblMetazoa"/>
        </authorList>
    </citation>
    <scope>IDENTIFICATION</scope>
    <source>
        <strain evidence="2">Foshan</strain>
    </source>
</reference>
<evidence type="ECO:0000256" key="1">
    <source>
        <dbReference type="SAM" id="MobiDB-lite"/>
    </source>
</evidence>
<protein>
    <recommendedName>
        <fullName evidence="4">Peptidase aspartic putative domain-containing protein</fullName>
    </recommendedName>
</protein>
<feature type="region of interest" description="Disordered" evidence="1">
    <location>
        <begin position="1"/>
        <end position="67"/>
    </location>
</feature>
<accession>A0ABM1YFZ9</accession>
<name>A0ABM1YFZ9_AEDAL</name>
<dbReference type="InterPro" id="IPR021109">
    <property type="entry name" value="Peptidase_aspartic_dom_sf"/>
</dbReference>
<feature type="compositionally biased region" description="Basic and acidic residues" evidence="1">
    <location>
        <begin position="22"/>
        <end position="31"/>
    </location>
</feature>
<dbReference type="Pfam" id="PF05380">
    <property type="entry name" value="Peptidase_A17"/>
    <property type="match status" value="1"/>
</dbReference>
<dbReference type="EnsemblMetazoa" id="AALFPA23_008788.R11990">
    <property type="protein sequence ID" value="AALFPA23_008788.P11990"/>
    <property type="gene ID" value="AALFPA23_008788"/>
</dbReference>
<dbReference type="PANTHER" id="PTHR47331">
    <property type="entry name" value="PHD-TYPE DOMAIN-CONTAINING PROTEIN"/>
    <property type="match status" value="1"/>
</dbReference>
<evidence type="ECO:0008006" key="4">
    <source>
        <dbReference type="Google" id="ProtNLM"/>
    </source>
</evidence>
<proteinExistence type="predicted"/>
<organism evidence="2 3">
    <name type="scientific">Aedes albopictus</name>
    <name type="common">Asian tiger mosquito</name>
    <name type="synonym">Stegomyia albopicta</name>
    <dbReference type="NCBI Taxonomy" id="7160"/>
    <lineage>
        <taxon>Eukaryota</taxon>
        <taxon>Metazoa</taxon>
        <taxon>Ecdysozoa</taxon>
        <taxon>Arthropoda</taxon>
        <taxon>Hexapoda</taxon>
        <taxon>Insecta</taxon>
        <taxon>Pterygota</taxon>
        <taxon>Neoptera</taxon>
        <taxon>Endopterygota</taxon>
        <taxon>Diptera</taxon>
        <taxon>Nematocera</taxon>
        <taxon>Culicoidea</taxon>
        <taxon>Culicidae</taxon>
        <taxon>Culicinae</taxon>
        <taxon>Aedini</taxon>
        <taxon>Aedes</taxon>
        <taxon>Stegomyia</taxon>
    </lineage>
</organism>
<evidence type="ECO:0000313" key="3">
    <source>
        <dbReference type="Proteomes" id="UP000069940"/>
    </source>
</evidence>
<sequence>MRSVDCSSKRNCSKCNKRHHSFLHEEGRKPESSVNPSKQSTPSKGENERVSLPVTPQATGDESAKSASSSSVIESSVVSLNVSLPSVLLLTAVVHLMDRNGRPVRCRVFLDCGAQANLITTAMYERLGLEGFPVVINIVGVSNSRTKSSCAVTVNLDSLYNDFHASLQCLVTPKITNVLPTRPVDPSRWNIPSGLQLADPRFHIPAEVDLLIGAGQFFSLLRTGHFVLGEGLPELRETELGWVVAGEIRDESAAYVNSHQVNSVTIESLNEMIKRFWEIEEVSSVSQRTVEEEECEEKFQKSHRRDPSGRYVVNLPFKENLPQLGDNRSLALRRFYFLERRLLRDPELHAQYTTFIEEYEPLRHCRSIRESDDPPGTDSIIKAVECRQQIQGLLQKGGFPVHKWCANDQRILEGVPESDRETLVQLNEISANEVIKTLGLLWSPAGDEFLFTINTDLSDTSPVTKRIMFSEIAKLFDPLGLVSPVIVLAKHLMQKTWALKIGWDSPLGGEILNSWSQFRTSLNEVKDIRIPRHVMAPQYEYVELHGFADASGIAYGACLYVRCVQSNGSISVKLLRSKFKIAPLQELTIPRKELCAALLLSKLVQKTMPAMQVEFSSLFLWSDSQIVLAWLRKPPAMLQPFVRNRIVEITVENGHKQWNYVRLQENPADVVSRGQLPGALKSNSLWWNGPEFLRSHSFDQPDAEDVPEEHLPDFKSASVVMLPVATEVQIVVDRDSHLLSEHLVLIVHPHMLY</sequence>
<evidence type="ECO:0000313" key="2">
    <source>
        <dbReference type="EnsemblMetazoa" id="AALFPA23_008788.P11990"/>
    </source>
</evidence>
<dbReference type="Proteomes" id="UP000069940">
    <property type="component" value="Unassembled WGS sequence"/>
</dbReference>
<keyword evidence="3" id="KW-1185">Reference proteome</keyword>
<dbReference type="InterPro" id="IPR008042">
    <property type="entry name" value="Retrotrans_Pao"/>
</dbReference>
<feature type="compositionally biased region" description="Basic residues" evidence="1">
    <location>
        <begin position="11"/>
        <end position="21"/>
    </location>
</feature>
<feature type="compositionally biased region" description="Polar residues" evidence="1">
    <location>
        <begin position="32"/>
        <end position="44"/>
    </location>
</feature>
<dbReference type="GeneID" id="134290639"/>
<dbReference type="Gene3D" id="2.40.70.10">
    <property type="entry name" value="Acid Proteases"/>
    <property type="match status" value="1"/>
</dbReference>
<dbReference type="RefSeq" id="XP_062713802.1">
    <property type="nucleotide sequence ID" value="XM_062857818.1"/>
</dbReference>
<feature type="compositionally biased region" description="Polar residues" evidence="1">
    <location>
        <begin position="1"/>
        <end position="10"/>
    </location>
</feature>
<reference evidence="3" key="1">
    <citation type="journal article" date="2015" name="Proc. Natl. Acad. Sci. U.S.A.">
        <title>Genome sequence of the Asian Tiger mosquito, Aedes albopictus, reveals insights into its biology, genetics, and evolution.</title>
        <authorList>
            <person name="Chen X.G."/>
            <person name="Jiang X."/>
            <person name="Gu J."/>
            <person name="Xu M."/>
            <person name="Wu Y."/>
            <person name="Deng Y."/>
            <person name="Zhang C."/>
            <person name="Bonizzoni M."/>
            <person name="Dermauw W."/>
            <person name="Vontas J."/>
            <person name="Armbruster P."/>
            <person name="Huang X."/>
            <person name="Yang Y."/>
            <person name="Zhang H."/>
            <person name="He W."/>
            <person name="Peng H."/>
            <person name="Liu Y."/>
            <person name="Wu K."/>
            <person name="Chen J."/>
            <person name="Lirakis M."/>
            <person name="Topalis P."/>
            <person name="Van Leeuwen T."/>
            <person name="Hall A.B."/>
            <person name="Jiang X."/>
            <person name="Thorpe C."/>
            <person name="Mueller R.L."/>
            <person name="Sun C."/>
            <person name="Waterhouse R.M."/>
            <person name="Yan G."/>
            <person name="Tu Z.J."/>
            <person name="Fang X."/>
            <person name="James A.A."/>
        </authorList>
    </citation>
    <scope>NUCLEOTIDE SEQUENCE [LARGE SCALE GENOMIC DNA]</scope>
    <source>
        <strain evidence="3">Foshan</strain>
    </source>
</reference>